<keyword evidence="2" id="KW-1185">Reference proteome</keyword>
<organism evidence="1 2">
    <name type="scientific">Aspergillus pseudodeflectus</name>
    <dbReference type="NCBI Taxonomy" id="176178"/>
    <lineage>
        <taxon>Eukaryota</taxon>
        <taxon>Fungi</taxon>
        <taxon>Dikarya</taxon>
        <taxon>Ascomycota</taxon>
        <taxon>Pezizomycotina</taxon>
        <taxon>Eurotiomycetes</taxon>
        <taxon>Eurotiomycetidae</taxon>
        <taxon>Eurotiales</taxon>
        <taxon>Aspergillaceae</taxon>
        <taxon>Aspergillus</taxon>
        <taxon>Aspergillus subgen. Nidulantes</taxon>
    </lineage>
</organism>
<accession>A0ABR4K7M6</accession>
<protein>
    <submittedName>
        <fullName evidence="1">Uncharacterized protein</fullName>
    </submittedName>
</protein>
<dbReference type="Proteomes" id="UP001610444">
    <property type="component" value="Unassembled WGS sequence"/>
</dbReference>
<proteinExistence type="predicted"/>
<name>A0ABR4K7M6_9EURO</name>
<dbReference type="RefSeq" id="XP_070898072.1">
    <property type="nucleotide sequence ID" value="XM_071035864.1"/>
</dbReference>
<dbReference type="EMBL" id="JBFXLR010000027">
    <property type="protein sequence ID" value="KAL2848027.1"/>
    <property type="molecule type" value="Genomic_DNA"/>
</dbReference>
<evidence type="ECO:0000313" key="2">
    <source>
        <dbReference type="Proteomes" id="UP001610444"/>
    </source>
</evidence>
<evidence type="ECO:0000313" key="1">
    <source>
        <dbReference type="EMBL" id="KAL2848027.1"/>
    </source>
</evidence>
<comment type="caution">
    <text evidence="1">The sequence shown here is derived from an EMBL/GenBank/DDBJ whole genome shotgun (WGS) entry which is preliminary data.</text>
</comment>
<gene>
    <name evidence="1" type="ORF">BJX68DRAFT_107945</name>
</gene>
<sequence>MGVHMINLDLLYRRHLELRTKLDAEDNQKIRNSIQKYEHRNRRTVQRLTADRAGETEVTPSPRSFLGAAPGDVTWLGKLSLEDEPDHVL</sequence>
<dbReference type="GeneID" id="98151028"/>
<reference evidence="1 2" key="1">
    <citation type="submission" date="2024-07" db="EMBL/GenBank/DDBJ databases">
        <title>Section-level genome sequencing and comparative genomics of Aspergillus sections Usti and Cavernicolus.</title>
        <authorList>
            <consortium name="Lawrence Berkeley National Laboratory"/>
            <person name="Nybo J.L."/>
            <person name="Vesth T.C."/>
            <person name="Theobald S."/>
            <person name="Frisvad J.C."/>
            <person name="Larsen T.O."/>
            <person name="Kjaerboelling I."/>
            <person name="Rothschild-Mancinelli K."/>
            <person name="Lyhne E.K."/>
            <person name="Kogle M.E."/>
            <person name="Barry K."/>
            <person name="Clum A."/>
            <person name="Na H."/>
            <person name="Ledsgaard L."/>
            <person name="Lin J."/>
            <person name="Lipzen A."/>
            <person name="Kuo A."/>
            <person name="Riley R."/>
            <person name="Mondo S."/>
            <person name="LaButti K."/>
            <person name="Haridas S."/>
            <person name="Pangalinan J."/>
            <person name="Salamov A.A."/>
            <person name="Simmons B.A."/>
            <person name="Magnuson J.K."/>
            <person name="Chen J."/>
            <person name="Drula E."/>
            <person name="Henrissat B."/>
            <person name="Wiebenga A."/>
            <person name="Lubbers R.J."/>
            <person name="Gomes A.C."/>
            <person name="Macurrencykelacurrency M.R."/>
            <person name="Stajich J."/>
            <person name="Grigoriev I.V."/>
            <person name="Mortensen U.H."/>
            <person name="De vries R.P."/>
            <person name="Baker S.E."/>
            <person name="Andersen M.R."/>
        </authorList>
    </citation>
    <scope>NUCLEOTIDE SEQUENCE [LARGE SCALE GENOMIC DNA]</scope>
    <source>
        <strain evidence="1 2">CBS 756.74</strain>
    </source>
</reference>